<dbReference type="RefSeq" id="WP_341371772.1">
    <property type="nucleotide sequence ID" value="NZ_JBBPCO010000015.1"/>
</dbReference>
<keyword evidence="2" id="KW-0449">Lipoprotein</keyword>
<dbReference type="PROSITE" id="PS51257">
    <property type="entry name" value="PROKAR_LIPOPROTEIN"/>
    <property type="match status" value="1"/>
</dbReference>
<accession>A0ABU9DB11</accession>
<dbReference type="PIRSF" id="PIRSF004982">
    <property type="entry name" value="SlP"/>
    <property type="match status" value="1"/>
</dbReference>
<dbReference type="Pfam" id="PF03843">
    <property type="entry name" value="Slp"/>
    <property type="match status" value="1"/>
</dbReference>
<reference evidence="2 3" key="1">
    <citation type="submission" date="2024-04" db="EMBL/GenBank/DDBJ databases">
        <authorList>
            <person name="Abashina T."/>
            <person name="Shaikin A."/>
        </authorList>
    </citation>
    <scope>NUCLEOTIDE SEQUENCE [LARGE SCALE GENOMIC DNA]</scope>
    <source>
        <strain evidence="2 3">AAFK</strain>
    </source>
</reference>
<comment type="caution">
    <text evidence="2">The sequence shown here is derived from an EMBL/GenBank/DDBJ whole genome shotgun (WGS) entry which is preliminary data.</text>
</comment>
<feature type="chain" id="PRO_5047457055" evidence="1">
    <location>
        <begin position="19"/>
        <end position="172"/>
    </location>
</feature>
<name>A0ABU9DB11_9PROT</name>
<dbReference type="PANTHER" id="PTHR37530">
    <property type="entry name" value="OUTER MEMBRANE PROTEIN SLP"/>
    <property type="match status" value="1"/>
</dbReference>
<dbReference type="PANTHER" id="PTHR37530:SF1">
    <property type="entry name" value="OUTER MEMBRANE PROTEIN SLP"/>
    <property type="match status" value="1"/>
</dbReference>
<feature type="signal peptide" evidence="1">
    <location>
        <begin position="1"/>
        <end position="18"/>
    </location>
</feature>
<evidence type="ECO:0000256" key="1">
    <source>
        <dbReference type="SAM" id="SignalP"/>
    </source>
</evidence>
<protein>
    <submittedName>
        <fullName evidence="2">Slp family lipoprotein</fullName>
    </submittedName>
</protein>
<sequence length="172" mass="19551">MRRHYLLLAVSVLLGACATTPAPLKSGNFAEVSLQAAQSGQGIGQRVRWGGSIENTHPRQADTCLEIVSRPLDETSRPEETDQSQGRFIACTPGFLDPAVYAKGREVTVTGTLQAPETRRIGEFPYTFPRIAADHVHLWPKRLEPDYGYPYHDPFYDPFWGPWPYRPWPYYW</sequence>
<proteinExistence type="predicted"/>
<keyword evidence="1" id="KW-0732">Signal</keyword>
<keyword evidence="3" id="KW-1185">Reference proteome</keyword>
<evidence type="ECO:0000313" key="3">
    <source>
        <dbReference type="Proteomes" id="UP001446205"/>
    </source>
</evidence>
<gene>
    <name evidence="2" type="ORF">WOB96_13240</name>
</gene>
<dbReference type="EMBL" id="JBBPCO010000015">
    <property type="protein sequence ID" value="MEK8090716.1"/>
    <property type="molecule type" value="Genomic_DNA"/>
</dbReference>
<evidence type="ECO:0000313" key="2">
    <source>
        <dbReference type="EMBL" id="MEK8090716.1"/>
    </source>
</evidence>
<dbReference type="Proteomes" id="UP001446205">
    <property type="component" value="Unassembled WGS sequence"/>
</dbReference>
<dbReference type="InterPro" id="IPR004658">
    <property type="entry name" value="OMP_Slp"/>
</dbReference>
<dbReference type="NCBIfam" id="TIGR00752">
    <property type="entry name" value="slp"/>
    <property type="match status" value="1"/>
</dbReference>
<organism evidence="2 3">
    <name type="scientific">Thermithiobacillus plumbiphilus</name>
    <dbReference type="NCBI Taxonomy" id="1729899"/>
    <lineage>
        <taxon>Bacteria</taxon>
        <taxon>Pseudomonadati</taxon>
        <taxon>Pseudomonadota</taxon>
        <taxon>Acidithiobacillia</taxon>
        <taxon>Acidithiobacillales</taxon>
        <taxon>Thermithiobacillaceae</taxon>
        <taxon>Thermithiobacillus</taxon>
    </lineage>
</organism>